<sequence length="242" mass="27227">MTTTTKLQKAMLKNAVSGEVVFVEVNRDNRIVLTDSEGTSSTYSKRHTFNGVVKTFVGEGWLDVTEQHKVFKNVEAPLPEPPEIAVITELEPVAPVELTVINNEENEEDKIRKMVDEFVDANKAASEAKKVADKIKKEIRAYMDKKGIKKLAGLKDMEVYLQTAKASNSTSDYTDYDTAMLQQVLPRELFEKISEVRVSAKLVKNLMEETTFSESEVQAIKKAEVYNLGSPKFTTRKIKDEA</sequence>
<evidence type="ECO:0000313" key="1">
    <source>
        <dbReference type="EMBL" id="AHZ09936.1"/>
    </source>
</evidence>
<evidence type="ECO:0000313" key="2">
    <source>
        <dbReference type="Proteomes" id="UP000026901"/>
    </source>
</evidence>
<dbReference type="InterPro" id="IPR055800">
    <property type="entry name" value="DUF7376"/>
</dbReference>
<dbReference type="Proteomes" id="UP000026901">
    <property type="component" value="Segment"/>
</dbReference>
<organism evidence="1 2">
    <name type="scientific">Bacillus phage Evoli</name>
    <dbReference type="NCBI Taxonomy" id="1486658"/>
    <lineage>
        <taxon>Viruses</taxon>
        <taxon>Duplodnaviria</taxon>
        <taxon>Heunggongvirae</taxon>
        <taxon>Uroviricota</taxon>
        <taxon>Caudoviricetes</taxon>
        <taxon>Herelleviridae</taxon>
        <taxon>Bastillevirinae</taxon>
        <taxon>Bastillevirus</taxon>
        <taxon>Bastillevirus evoli</taxon>
    </lineage>
</organism>
<reference evidence="2" key="1">
    <citation type="submission" date="2014-09" db="EMBL/GenBank/DDBJ databases">
        <authorList>
            <person name="Sauder A.B."/>
            <person name="McKenzie Q.R."/>
            <person name="Temple L.M."/>
            <person name="Alexis B.K."/>
            <person name="Al-Atrache Z."/>
            <person name="Lewis L.O."/>
            <person name="Loesser-Casey K.E."/>
            <person name="Mitchell K.J."/>
        </authorList>
    </citation>
    <scope>NUCLEOTIDE SEQUENCE [LARGE SCALE GENOMIC DNA]</scope>
</reference>
<accession>A0A024B170</accession>
<keyword evidence="2" id="KW-1185">Reference proteome</keyword>
<proteinExistence type="predicted"/>
<dbReference type="KEGG" id="vg:19525553"/>
<name>A0A024B170_9CAUD</name>
<protein>
    <submittedName>
        <fullName evidence="1">Uncharacterized protein</fullName>
    </submittedName>
</protein>
<dbReference type="RefSeq" id="YP_009035733.1">
    <property type="nucleotide sequence ID" value="NC_024207.1"/>
</dbReference>
<dbReference type="Pfam" id="PF24091">
    <property type="entry name" value="DUF7376"/>
    <property type="match status" value="1"/>
</dbReference>
<dbReference type="GeneID" id="19525553"/>
<dbReference type="OrthoDB" id="19495at10239"/>
<dbReference type="EMBL" id="KJ489398">
    <property type="protein sequence ID" value="AHZ09936.1"/>
    <property type="molecule type" value="Genomic_DNA"/>
</dbReference>